<evidence type="ECO:0000313" key="3">
    <source>
        <dbReference type="Proteomes" id="UP000315783"/>
    </source>
</evidence>
<reference evidence="2 3" key="1">
    <citation type="journal article" date="2019" name="Appl. Microbiol. Biotechnol.">
        <title>Genome sequence of Isaria javanica and comparative genome analysis insights into family S53 peptidase evolution in fungal entomopathogens.</title>
        <authorList>
            <person name="Lin R."/>
            <person name="Zhang X."/>
            <person name="Xin B."/>
            <person name="Zou M."/>
            <person name="Gao Y."/>
            <person name="Qin F."/>
            <person name="Hu Q."/>
            <person name="Xie B."/>
            <person name="Cheng X."/>
        </authorList>
    </citation>
    <scope>NUCLEOTIDE SEQUENCE [LARGE SCALE GENOMIC DNA]</scope>
    <source>
        <strain evidence="2 3">IJ1G</strain>
    </source>
</reference>
<feature type="compositionally biased region" description="Gly residues" evidence="1">
    <location>
        <begin position="678"/>
        <end position="689"/>
    </location>
</feature>
<proteinExistence type="predicted"/>
<feature type="compositionally biased region" description="Basic residues" evidence="1">
    <location>
        <begin position="427"/>
        <end position="436"/>
    </location>
</feature>
<keyword evidence="3" id="KW-1185">Reference proteome</keyword>
<evidence type="ECO:0000313" key="2">
    <source>
        <dbReference type="EMBL" id="TQV99281.1"/>
    </source>
</evidence>
<name>A0A545WAN0_9HYPO</name>
<dbReference type="STRING" id="43265.A0A545WAN0"/>
<feature type="compositionally biased region" description="Basic and acidic residues" evidence="1">
    <location>
        <begin position="188"/>
        <end position="199"/>
    </location>
</feature>
<organism evidence="2 3">
    <name type="scientific">Cordyceps javanica</name>
    <dbReference type="NCBI Taxonomy" id="43265"/>
    <lineage>
        <taxon>Eukaryota</taxon>
        <taxon>Fungi</taxon>
        <taxon>Dikarya</taxon>
        <taxon>Ascomycota</taxon>
        <taxon>Pezizomycotina</taxon>
        <taxon>Sordariomycetes</taxon>
        <taxon>Hypocreomycetidae</taxon>
        <taxon>Hypocreales</taxon>
        <taxon>Cordycipitaceae</taxon>
        <taxon>Cordyceps</taxon>
    </lineage>
</organism>
<feature type="compositionally biased region" description="Low complexity" evidence="1">
    <location>
        <begin position="261"/>
        <end position="293"/>
    </location>
</feature>
<dbReference type="Proteomes" id="UP000315783">
    <property type="component" value="Unassembled WGS sequence"/>
</dbReference>
<comment type="caution">
    <text evidence="2">The sequence shown here is derived from an EMBL/GenBank/DDBJ whole genome shotgun (WGS) entry which is preliminary data.</text>
</comment>
<accession>A0A545WAN0</accession>
<feature type="compositionally biased region" description="Acidic residues" evidence="1">
    <location>
        <begin position="695"/>
        <end position="734"/>
    </location>
</feature>
<feature type="region of interest" description="Disordered" evidence="1">
    <location>
        <begin position="259"/>
        <end position="293"/>
    </location>
</feature>
<feature type="region of interest" description="Disordered" evidence="1">
    <location>
        <begin position="671"/>
        <end position="734"/>
    </location>
</feature>
<sequence length="734" mass="80369">MASKRAKPRRFKTIGVEHLPYTDSLAQDFERRKKSGTLRRDCDPASDSHFRDLREGSHLSDFDHAEFCVERQEVDLTFVYRHHDIERPTRAQLSRLAPSVRRGMQSACSFPQTPRDVLYHQGPALAPEPRIPDPYDDEPEMGFRDTYMWRPRATPGVEKNRSKKTNKTRKRRRSGSEHSQDTDVDVGQDPKRPRSRYEEPETQDGPRGLDPSLFPPTPAATPPSTASYDDPMPTIEHSPAAVAQADAGILALGLFMNGQQPPSVSSSTSSTPTSPSSSPSPAPSSESEAALAPLSRSLALRDSESAPRVRYSFSSSSPSSVVPLTAAAAADPGPPSFAEDGFFALPHTVRVLIYEHLLNLALRPAILATCRRAHREGAAVLYGANEFLYLLRDGANRVADVVAAAYDDSPHLASDAEEQPAWGPARRVARRGHRRAGPAPLEKSDINLDRYICRFRRIAVEAEHNRFDQEAQARAAAAVQVFTERYPWWPWRGDHDHDRDDRDDRDPEGEAACFRTRLASIQLRVVPMWEAPAGGAGPRRGFFTFLDWFGRETALMRAVKELSCDKLTVRLLPPPRANAPGRSSRRRRMAAGAGGAGGAGDASHDQGPPVYTHEVGMVDYQAGRLTTEFGVADPWAADEAMQRGREARVDAMAVAFADLQRVLGAVCRDDRYGKRGAPKGGGGGGGGADGSVQDNDGDDAASEDGSGDDDGDETEEDEEISIPDDDAEDGDYEE</sequence>
<feature type="region of interest" description="Disordered" evidence="1">
    <location>
        <begin position="116"/>
        <end position="235"/>
    </location>
</feature>
<protein>
    <submittedName>
        <fullName evidence="2">Uncharacterized protein</fullName>
    </submittedName>
</protein>
<dbReference type="AlphaFoldDB" id="A0A545WAN0"/>
<evidence type="ECO:0000256" key="1">
    <source>
        <dbReference type="SAM" id="MobiDB-lite"/>
    </source>
</evidence>
<gene>
    <name evidence="2" type="ORF">IF1G_01496</name>
</gene>
<feature type="region of interest" description="Disordered" evidence="1">
    <location>
        <begin position="575"/>
        <end position="611"/>
    </location>
</feature>
<dbReference type="OrthoDB" id="5413827at2759"/>
<feature type="region of interest" description="Disordered" evidence="1">
    <location>
        <begin position="414"/>
        <end position="441"/>
    </location>
</feature>
<feature type="compositionally biased region" description="Basic residues" evidence="1">
    <location>
        <begin position="161"/>
        <end position="173"/>
    </location>
</feature>
<dbReference type="EMBL" id="SPUK01000002">
    <property type="protein sequence ID" value="TQV99281.1"/>
    <property type="molecule type" value="Genomic_DNA"/>
</dbReference>